<dbReference type="SMART" id="SM00220">
    <property type="entry name" value="S_TKc"/>
    <property type="match status" value="1"/>
</dbReference>
<dbReference type="RefSeq" id="WP_145109948.1">
    <property type="nucleotide sequence ID" value="NZ_CP036349.1"/>
</dbReference>
<dbReference type="GO" id="GO:0005524">
    <property type="term" value="F:ATP binding"/>
    <property type="evidence" value="ECO:0007669"/>
    <property type="project" value="UniProtKB-KW"/>
</dbReference>
<dbReference type="Pfam" id="PF00069">
    <property type="entry name" value="Pkinase"/>
    <property type="match status" value="1"/>
</dbReference>
<feature type="compositionally biased region" description="Acidic residues" evidence="5">
    <location>
        <begin position="332"/>
        <end position="346"/>
    </location>
</feature>
<dbReference type="CDD" id="cd14014">
    <property type="entry name" value="STKc_PknB_like"/>
    <property type="match status" value="1"/>
</dbReference>
<dbReference type="PROSITE" id="PS50011">
    <property type="entry name" value="PROTEIN_KINASE_DOM"/>
    <property type="match status" value="1"/>
</dbReference>
<feature type="region of interest" description="Disordered" evidence="5">
    <location>
        <begin position="309"/>
        <end position="366"/>
    </location>
</feature>
<dbReference type="InterPro" id="IPR011009">
    <property type="entry name" value="Kinase-like_dom_sf"/>
</dbReference>
<feature type="domain" description="Protein kinase" evidence="7">
    <location>
        <begin position="14"/>
        <end position="283"/>
    </location>
</feature>
<evidence type="ECO:0000256" key="4">
    <source>
        <dbReference type="ARBA" id="ARBA00022840"/>
    </source>
</evidence>
<accession>A0A518K658</accession>
<evidence type="ECO:0000256" key="3">
    <source>
        <dbReference type="ARBA" id="ARBA00022777"/>
    </source>
</evidence>
<evidence type="ECO:0000313" key="8">
    <source>
        <dbReference type="EMBL" id="QDV73270.1"/>
    </source>
</evidence>
<feature type="compositionally biased region" description="Polar residues" evidence="5">
    <location>
        <begin position="353"/>
        <end position="366"/>
    </location>
</feature>
<dbReference type="EMBL" id="CP036349">
    <property type="protein sequence ID" value="QDV73270.1"/>
    <property type="molecule type" value="Genomic_DNA"/>
</dbReference>
<keyword evidence="3 8" id="KW-0418">Kinase</keyword>
<keyword evidence="4" id="KW-0067">ATP-binding</keyword>
<dbReference type="KEGG" id="bmei:Spa11_14660"/>
<dbReference type="Gene3D" id="1.10.510.10">
    <property type="entry name" value="Transferase(Phosphotransferase) domain 1"/>
    <property type="match status" value="1"/>
</dbReference>
<evidence type="ECO:0000256" key="1">
    <source>
        <dbReference type="ARBA" id="ARBA00022679"/>
    </source>
</evidence>
<dbReference type="PANTHER" id="PTHR43289:SF6">
    <property type="entry name" value="SERINE_THREONINE-PROTEIN KINASE NEKL-3"/>
    <property type="match status" value="1"/>
</dbReference>
<evidence type="ECO:0000256" key="5">
    <source>
        <dbReference type="SAM" id="MobiDB-lite"/>
    </source>
</evidence>
<dbReference type="Proteomes" id="UP000316426">
    <property type="component" value="Chromosome"/>
</dbReference>
<proteinExistence type="predicted"/>
<evidence type="ECO:0000256" key="2">
    <source>
        <dbReference type="ARBA" id="ARBA00022741"/>
    </source>
</evidence>
<keyword evidence="9" id="KW-1185">Reference proteome</keyword>
<dbReference type="EC" id="2.7.11.1" evidence="8"/>
<feature type="transmembrane region" description="Helical" evidence="6">
    <location>
        <begin position="371"/>
        <end position="390"/>
    </location>
</feature>
<dbReference type="PANTHER" id="PTHR43289">
    <property type="entry name" value="MITOGEN-ACTIVATED PROTEIN KINASE KINASE KINASE 20-RELATED"/>
    <property type="match status" value="1"/>
</dbReference>
<evidence type="ECO:0000313" key="9">
    <source>
        <dbReference type="Proteomes" id="UP000316426"/>
    </source>
</evidence>
<sequence length="392" mass="42122">MASLKEVGDRVGPYQLVGVLGVGGAGQVFRAVFDPNEEERADAPADHPREVALKLLLPSAAANEGVFRRFVREIGVARQIAHPHILRFVDSGLAGDLLYYAMEIAPYGSLREVIQKRHRLPWRDAAESATHVADGLSELHDNGVVHRDLKPENVFLTEDGALKLGDFGLVRRDDGAELTTAGQTVGSVRYMAPEQVRGRSDIDGRCDLYALGCLLFELLTGRPPFPSMEPMVVFQQHVEVAPPKVRTLAPDTPKSLEELLDNLLAKEKDDRPANAHVVRDALTAIVASERGEVESLEDLLDGTAAEIEPLPIDEDDEEGSLTGSGGLSGCELTDEIESDDDDDDFDEKPTKPQGLSQRLAASSTKPKQGCMGLLLVIATVAAVGTAAVAAGL</sequence>
<keyword evidence="6" id="KW-0812">Transmembrane</keyword>
<evidence type="ECO:0000256" key="6">
    <source>
        <dbReference type="SAM" id="Phobius"/>
    </source>
</evidence>
<dbReference type="InterPro" id="IPR008271">
    <property type="entry name" value="Ser/Thr_kinase_AS"/>
</dbReference>
<gene>
    <name evidence="8" type="primary">spk1</name>
    <name evidence="8" type="ORF">Spa11_14660</name>
</gene>
<dbReference type="PROSITE" id="PS00108">
    <property type="entry name" value="PROTEIN_KINASE_ST"/>
    <property type="match status" value="1"/>
</dbReference>
<keyword evidence="6" id="KW-0472">Membrane</keyword>
<protein>
    <submittedName>
        <fullName evidence="8">Serine/threonine-protein kinase PK-1</fullName>
        <ecNumber evidence="8">2.7.11.1</ecNumber>
    </submittedName>
</protein>
<dbReference type="SUPFAM" id="SSF56112">
    <property type="entry name" value="Protein kinase-like (PK-like)"/>
    <property type="match status" value="1"/>
</dbReference>
<organism evidence="8 9">
    <name type="scientific">Botrimarina mediterranea</name>
    <dbReference type="NCBI Taxonomy" id="2528022"/>
    <lineage>
        <taxon>Bacteria</taxon>
        <taxon>Pseudomonadati</taxon>
        <taxon>Planctomycetota</taxon>
        <taxon>Planctomycetia</taxon>
        <taxon>Pirellulales</taxon>
        <taxon>Lacipirellulaceae</taxon>
        <taxon>Botrimarina</taxon>
    </lineage>
</organism>
<dbReference type="GO" id="GO:0004674">
    <property type="term" value="F:protein serine/threonine kinase activity"/>
    <property type="evidence" value="ECO:0007669"/>
    <property type="project" value="UniProtKB-EC"/>
</dbReference>
<name>A0A518K658_9BACT</name>
<dbReference type="AlphaFoldDB" id="A0A518K658"/>
<keyword evidence="6" id="KW-1133">Transmembrane helix</keyword>
<dbReference type="InterPro" id="IPR000719">
    <property type="entry name" value="Prot_kinase_dom"/>
</dbReference>
<dbReference type="Gene3D" id="3.30.200.20">
    <property type="entry name" value="Phosphorylase Kinase, domain 1"/>
    <property type="match status" value="1"/>
</dbReference>
<keyword evidence="1 8" id="KW-0808">Transferase</keyword>
<evidence type="ECO:0000259" key="7">
    <source>
        <dbReference type="PROSITE" id="PS50011"/>
    </source>
</evidence>
<keyword evidence="2" id="KW-0547">Nucleotide-binding</keyword>
<reference evidence="8 9" key="1">
    <citation type="submission" date="2019-02" db="EMBL/GenBank/DDBJ databases">
        <title>Deep-cultivation of Planctomycetes and their phenomic and genomic characterization uncovers novel biology.</title>
        <authorList>
            <person name="Wiegand S."/>
            <person name="Jogler M."/>
            <person name="Boedeker C."/>
            <person name="Pinto D."/>
            <person name="Vollmers J."/>
            <person name="Rivas-Marin E."/>
            <person name="Kohn T."/>
            <person name="Peeters S.H."/>
            <person name="Heuer A."/>
            <person name="Rast P."/>
            <person name="Oberbeckmann S."/>
            <person name="Bunk B."/>
            <person name="Jeske O."/>
            <person name="Meyerdierks A."/>
            <person name="Storesund J.E."/>
            <person name="Kallscheuer N."/>
            <person name="Luecker S."/>
            <person name="Lage O.M."/>
            <person name="Pohl T."/>
            <person name="Merkel B.J."/>
            <person name="Hornburger P."/>
            <person name="Mueller R.-W."/>
            <person name="Bruemmer F."/>
            <person name="Labrenz M."/>
            <person name="Spormann A.M."/>
            <person name="Op den Camp H."/>
            <person name="Overmann J."/>
            <person name="Amann R."/>
            <person name="Jetten M.S.M."/>
            <person name="Mascher T."/>
            <person name="Medema M.H."/>
            <person name="Devos D.P."/>
            <person name="Kaster A.-K."/>
            <person name="Ovreas L."/>
            <person name="Rohde M."/>
            <person name="Galperin M.Y."/>
            <person name="Jogler C."/>
        </authorList>
    </citation>
    <scope>NUCLEOTIDE SEQUENCE [LARGE SCALE GENOMIC DNA]</scope>
    <source>
        <strain evidence="8 9">Spa11</strain>
    </source>
</reference>